<accession>A0A3R7PUG4</accession>
<feature type="compositionally biased region" description="Polar residues" evidence="1">
    <location>
        <begin position="198"/>
        <end position="211"/>
    </location>
</feature>
<organism evidence="2 3">
    <name type="scientific">Penaeus vannamei</name>
    <name type="common">Whiteleg shrimp</name>
    <name type="synonym">Litopenaeus vannamei</name>
    <dbReference type="NCBI Taxonomy" id="6689"/>
    <lineage>
        <taxon>Eukaryota</taxon>
        <taxon>Metazoa</taxon>
        <taxon>Ecdysozoa</taxon>
        <taxon>Arthropoda</taxon>
        <taxon>Crustacea</taxon>
        <taxon>Multicrustacea</taxon>
        <taxon>Malacostraca</taxon>
        <taxon>Eumalacostraca</taxon>
        <taxon>Eucarida</taxon>
        <taxon>Decapoda</taxon>
        <taxon>Dendrobranchiata</taxon>
        <taxon>Penaeoidea</taxon>
        <taxon>Penaeidae</taxon>
        <taxon>Penaeus</taxon>
    </lineage>
</organism>
<evidence type="ECO:0000256" key="1">
    <source>
        <dbReference type="SAM" id="MobiDB-lite"/>
    </source>
</evidence>
<keyword evidence="3" id="KW-1185">Reference proteome</keyword>
<evidence type="ECO:0000313" key="3">
    <source>
        <dbReference type="Proteomes" id="UP000283509"/>
    </source>
</evidence>
<comment type="caution">
    <text evidence="2">The sequence shown here is derived from an EMBL/GenBank/DDBJ whole genome shotgun (WGS) entry which is preliminary data.</text>
</comment>
<protein>
    <submittedName>
        <fullName evidence="2">Uncharacterized protein</fullName>
    </submittedName>
</protein>
<reference evidence="2 3" key="2">
    <citation type="submission" date="2019-01" db="EMBL/GenBank/DDBJ databases">
        <title>The decoding of complex shrimp genome reveals the adaptation for benthos swimmer, frequently molting mechanism and breeding impact on genome.</title>
        <authorList>
            <person name="Sun Y."/>
            <person name="Gao Y."/>
            <person name="Yu Y."/>
        </authorList>
    </citation>
    <scope>NUCLEOTIDE SEQUENCE [LARGE SCALE GENOMIC DNA]</scope>
    <source>
        <tissue evidence="2">Muscle</tissue>
    </source>
</reference>
<name>A0A3R7PUG4_PENVA</name>
<dbReference type="AlphaFoldDB" id="A0A3R7PUG4"/>
<proteinExistence type="predicted"/>
<dbReference type="EMBL" id="QCYY01001529">
    <property type="protein sequence ID" value="ROT77392.1"/>
    <property type="molecule type" value="Genomic_DNA"/>
</dbReference>
<gene>
    <name evidence="2" type="ORF">C7M84_003958</name>
</gene>
<evidence type="ECO:0000313" key="2">
    <source>
        <dbReference type="EMBL" id="ROT77392.1"/>
    </source>
</evidence>
<reference evidence="2 3" key="1">
    <citation type="submission" date="2018-04" db="EMBL/GenBank/DDBJ databases">
        <authorList>
            <person name="Zhang X."/>
            <person name="Yuan J."/>
            <person name="Li F."/>
            <person name="Xiang J."/>
        </authorList>
    </citation>
    <scope>NUCLEOTIDE SEQUENCE [LARGE SCALE GENOMIC DNA]</scope>
    <source>
        <tissue evidence="2">Muscle</tissue>
    </source>
</reference>
<sequence>MIDVIWVGLESSASPAEPFQDSAARSLEVNSSGLSRLSNFISVRRSCGKIYHDDFLRKSRVSFLRSDHLWRPAQRRPTTREGKRNRRCVAATQMHALTMANRSLIPRRFRLRPFTAERQLHCGLDNGNTSSKAPKGRQAGFLVRAAFSRSFCVGQALYLESMHLQEKNVNPSDPTPFVSALPVMASDTLSANEPGEVSKQTAPASASSAGSENGDARTTVPRQPPGTANDSAGRPSVFVAAATSVQAIMRPLGGDASTVGRQPWLGRPAIPCLSFGGSTKNGFVYEQIIGFLNGCRSPSPPRALLQAAHAGAGAEGVAVGVNDLRYIKSEGPEVGLRAAQSLMRSAVGCRRPSPSSHLVANAATSVVLPLSPPSASSFFRILCQTLAPPYRRLDSFFRPPAALPAIMLSQRKTRWRTNGIARRLALAKRLLIALCPRVGARDTITASSRSYLFLLLILFLRVLFLS</sequence>
<feature type="region of interest" description="Disordered" evidence="1">
    <location>
        <begin position="191"/>
        <end position="234"/>
    </location>
</feature>
<dbReference type="Proteomes" id="UP000283509">
    <property type="component" value="Unassembled WGS sequence"/>
</dbReference>